<dbReference type="AlphaFoldDB" id="A0A6A6F3J5"/>
<feature type="compositionally biased region" description="Low complexity" evidence="1">
    <location>
        <begin position="334"/>
        <end position="358"/>
    </location>
</feature>
<proteinExistence type="predicted"/>
<gene>
    <name evidence="2" type="ORF">CERZMDRAFT_101245</name>
</gene>
<keyword evidence="3" id="KW-1185">Reference proteome</keyword>
<dbReference type="EMBL" id="ML992693">
    <property type="protein sequence ID" value="KAF2208495.1"/>
    <property type="molecule type" value="Genomic_DNA"/>
</dbReference>
<reference evidence="2" key="1">
    <citation type="journal article" date="2020" name="Stud. Mycol.">
        <title>101 Dothideomycetes genomes: a test case for predicting lifestyles and emergence of pathogens.</title>
        <authorList>
            <person name="Haridas S."/>
            <person name="Albert R."/>
            <person name="Binder M."/>
            <person name="Bloem J."/>
            <person name="Labutti K."/>
            <person name="Salamov A."/>
            <person name="Andreopoulos B."/>
            <person name="Baker S."/>
            <person name="Barry K."/>
            <person name="Bills G."/>
            <person name="Bluhm B."/>
            <person name="Cannon C."/>
            <person name="Castanera R."/>
            <person name="Culley D."/>
            <person name="Daum C."/>
            <person name="Ezra D."/>
            <person name="Gonzalez J."/>
            <person name="Henrissat B."/>
            <person name="Kuo A."/>
            <person name="Liang C."/>
            <person name="Lipzen A."/>
            <person name="Lutzoni F."/>
            <person name="Magnuson J."/>
            <person name="Mondo S."/>
            <person name="Nolan M."/>
            <person name="Ohm R."/>
            <person name="Pangilinan J."/>
            <person name="Park H.-J."/>
            <person name="Ramirez L."/>
            <person name="Alfaro M."/>
            <person name="Sun H."/>
            <person name="Tritt A."/>
            <person name="Yoshinaga Y."/>
            <person name="Zwiers L.-H."/>
            <person name="Turgeon B."/>
            <person name="Goodwin S."/>
            <person name="Spatafora J."/>
            <person name="Crous P."/>
            <person name="Grigoriev I."/>
        </authorList>
    </citation>
    <scope>NUCLEOTIDE SEQUENCE</scope>
    <source>
        <strain evidence="2">SCOH1-5</strain>
    </source>
</reference>
<evidence type="ECO:0000313" key="3">
    <source>
        <dbReference type="Proteomes" id="UP000799539"/>
    </source>
</evidence>
<dbReference type="OrthoDB" id="3649080at2759"/>
<feature type="region of interest" description="Disordered" evidence="1">
    <location>
        <begin position="251"/>
        <end position="363"/>
    </location>
</feature>
<sequence>MENGTSRAHPAPRSCVESKHRGLAPDQRLPQNMPPTRNASPEIPETPQGSPEPEPLFGENQAGRTHRAAPQSRSARDERAAAHNVPGRSKARGGAKILEREERQPSDVAMQLIRYTGIEARRQNDYTSEVLKKAPILNPYLLEMEKLGRDQPVRGEVPFDWQQARMNAGASIAPKVSGRALRIPLSSRVEGVAAAAAAATAATVAANVQGEPPNSTQRGLALDIYEWLGTPHDTATADGQQAVSTVLGIVTDGSPTHQRPKKKPRTDQAQEQHAADEMEIDSEPPRVKGKTHTGRQRLLSKNVNAKLKTHRVSDKDDEKKNNDIEMTDAQTFYRTTSQRTVPRSPSRSRPQRPSAAPTTTRNQYRELAYLVPAPDAPLFTSSIAQQTSSRNLTDPKVPRTVRPTWSSELMDNGSKYSPPTDEQTASILVGMQYKPAINEAMPYGDLKYRVESQSPFSEIERKRSKKTVEMAKKKEIEVIDLTMED</sequence>
<feature type="compositionally biased region" description="Basic and acidic residues" evidence="1">
    <location>
        <begin position="311"/>
        <end position="323"/>
    </location>
</feature>
<protein>
    <submittedName>
        <fullName evidence="2">Uncharacterized protein</fullName>
    </submittedName>
</protein>
<feature type="compositionally biased region" description="Basic and acidic residues" evidence="1">
    <location>
        <begin position="265"/>
        <end position="276"/>
    </location>
</feature>
<evidence type="ECO:0000313" key="2">
    <source>
        <dbReference type="EMBL" id="KAF2208495.1"/>
    </source>
</evidence>
<feature type="region of interest" description="Disordered" evidence="1">
    <location>
        <begin position="1"/>
        <end position="103"/>
    </location>
</feature>
<accession>A0A6A6F3J5</accession>
<dbReference type="Proteomes" id="UP000799539">
    <property type="component" value="Unassembled WGS sequence"/>
</dbReference>
<evidence type="ECO:0000256" key="1">
    <source>
        <dbReference type="SAM" id="MobiDB-lite"/>
    </source>
</evidence>
<organism evidence="2 3">
    <name type="scientific">Cercospora zeae-maydis SCOH1-5</name>
    <dbReference type="NCBI Taxonomy" id="717836"/>
    <lineage>
        <taxon>Eukaryota</taxon>
        <taxon>Fungi</taxon>
        <taxon>Dikarya</taxon>
        <taxon>Ascomycota</taxon>
        <taxon>Pezizomycotina</taxon>
        <taxon>Dothideomycetes</taxon>
        <taxon>Dothideomycetidae</taxon>
        <taxon>Mycosphaerellales</taxon>
        <taxon>Mycosphaerellaceae</taxon>
        <taxon>Cercospora</taxon>
    </lineage>
</organism>
<name>A0A6A6F3J5_9PEZI</name>